<dbReference type="Gene3D" id="3.30.700.10">
    <property type="entry name" value="Glycoprotein, Type 4 Pilin"/>
    <property type="match status" value="1"/>
</dbReference>
<dbReference type="Proteomes" id="UP000194457">
    <property type="component" value="Chromosome"/>
</dbReference>
<dbReference type="InterPro" id="IPR012902">
    <property type="entry name" value="N_methyl_site"/>
</dbReference>
<reference evidence="4 5" key="1">
    <citation type="submission" date="2017-05" db="EMBL/GenBank/DDBJ databases">
        <authorList>
            <person name="Song R."/>
            <person name="Chenine A.L."/>
            <person name="Ruprecht R.M."/>
        </authorList>
    </citation>
    <scope>NUCLEOTIDE SEQUENCE [LARGE SCALE GENOMIC DNA]</scope>
    <source>
        <strain evidence="4">SW32</strain>
    </source>
</reference>
<dbReference type="OrthoDB" id="5918848at2"/>
<dbReference type="InterPro" id="IPR045584">
    <property type="entry name" value="Pilin-like"/>
</dbReference>
<keyword evidence="5" id="KW-1185">Reference proteome</keyword>
<keyword evidence="3" id="KW-0281">Fimbrium</keyword>
<accession>A0A240US20</accession>
<protein>
    <submittedName>
        <fullName evidence="4">Uncharacterized protein</fullName>
    </submittedName>
</protein>
<comment type="similarity">
    <text evidence="1 3">Belongs to the N-Me-Phe pilin family.</text>
</comment>
<evidence type="ECO:0000256" key="1">
    <source>
        <dbReference type="ARBA" id="ARBA00005233"/>
    </source>
</evidence>
<proteinExistence type="inferred from homology"/>
<evidence type="ECO:0000313" key="4">
    <source>
        <dbReference type="EMBL" id="ART64291.1"/>
    </source>
</evidence>
<dbReference type="EMBL" id="CP021358">
    <property type="protein sequence ID" value="ART64291.1"/>
    <property type="molecule type" value="Genomic_DNA"/>
</dbReference>
<dbReference type="NCBIfam" id="TIGR02532">
    <property type="entry name" value="IV_pilin_GFxxxE"/>
    <property type="match status" value="1"/>
</dbReference>
<dbReference type="GO" id="GO:0043107">
    <property type="term" value="P:type IV pilus-dependent motility"/>
    <property type="evidence" value="ECO:0007669"/>
    <property type="project" value="TreeGrafter"/>
</dbReference>
<dbReference type="AlphaFoldDB" id="A0A240US20"/>
<dbReference type="RefSeq" id="WP_086901417.1">
    <property type="nucleotide sequence ID" value="NZ_CP021358.1"/>
</dbReference>
<organism evidence="4 5">
    <name type="scientific">Kushneria marisflavi</name>
    <dbReference type="NCBI Taxonomy" id="157779"/>
    <lineage>
        <taxon>Bacteria</taxon>
        <taxon>Pseudomonadati</taxon>
        <taxon>Pseudomonadota</taxon>
        <taxon>Gammaproteobacteria</taxon>
        <taxon>Oceanospirillales</taxon>
        <taxon>Halomonadaceae</taxon>
        <taxon>Kushneria</taxon>
    </lineage>
</organism>
<dbReference type="InterPro" id="IPR001082">
    <property type="entry name" value="Pilin"/>
</dbReference>
<sequence length="152" mass="15753">MARRQGGFTLIELMIVVAIIGVLAAIAVPRYQDYVARSETGSALATLKSSQVSIEESVLRGQTLSMTPNDAGFIGITPADVKMGTLSIPAKNDSNNGVASVQIAFGTGASSSLTGKNIALNRTKDGAWSCTATVDAQYMPKACTKAGDDPKV</sequence>
<dbReference type="Pfam" id="PF07963">
    <property type="entry name" value="N_methyl"/>
    <property type="match status" value="1"/>
</dbReference>
<name>A0A240US20_9GAMM</name>
<dbReference type="PROSITE" id="PS00409">
    <property type="entry name" value="PROKAR_NTER_METHYL"/>
    <property type="match status" value="1"/>
</dbReference>
<dbReference type="GO" id="GO:0044096">
    <property type="term" value="C:type IV pilus"/>
    <property type="evidence" value="ECO:0007669"/>
    <property type="project" value="TreeGrafter"/>
</dbReference>
<dbReference type="SUPFAM" id="SSF54523">
    <property type="entry name" value="Pili subunits"/>
    <property type="match status" value="1"/>
</dbReference>
<evidence type="ECO:0000313" key="5">
    <source>
        <dbReference type="Proteomes" id="UP000194457"/>
    </source>
</evidence>
<evidence type="ECO:0000256" key="2">
    <source>
        <dbReference type="ARBA" id="ARBA00022481"/>
    </source>
</evidence>
<dbReference type="Pfam" id="PF00114">
    <property type="entry name" value="Pilin"/>
    <property type="match status" value="1"/>
</dbReference>
<gene>
    <name evidence="4" type="ORF">B9H00_15555</name>
</gene>
<dbReference type="PANTHER" id="PTHR30093:SF34">
    <property type="entry name" value="PREPILIN PEPTIDASE-DEPENDENT PROTEIN D"/>
    <property type="match status" value="1"/>
</dbReference>
<dbReference type="GO" id="GO:0007155">
    <property type="term" value="P:cell adhesion"/>
    <property type="evidence" value="ECO:0007669"/>
    <property type="project" value="InterPro"/>
</dbReference>
<evidence type="ECO:0000256" key="3">
    <source>
        <dbReference type="RuleBase" id="RU000389"/>
    </source>
</evidence>
<keyword evidence="2" id="KW-0488">Methylation</keyword>
<dbReference type="PANTHER" id="PTHR30093">
    <property type="entry name" value="GENERAL SECRETION PATHWAY PROTEIN G"/>
    <property type="match status" value="1"/>
</dbReference>
<dbReference type="KEGG" id="kma:B9H00_15555"/>